<gene>
    <name evidence="3" type="ORF">D3877_03140</name>
</gene>
<dbReference type="RefSeq" id="WP_119829296.1">
    <property type="nucleotide sequence ID" value="NZ_QYUL01000001.1"/>
</dbReference>
<accession>A0A418W0U5</accession>
<dbReference type="GO" id="GO:0003824">
    <property type="term" value="F:catalytic activity"/>
    <property type="evidence" value="ECO:0007669"/>
    <property type="project" value="InterPro"/>
</dbReference>
<dbReference type="Pfam" id="PF01230">
    <property type="entry name" value="HIT"/>
    <property type="match status" value="1"/>
</dbReference>
<evidence type="ECO:0000259" key="2">
    <source>
        <dbReference type="PROSITE" id="PS51084"/>
    </source>
</evidence>
<sequence length="145" mass="15663">MFSLHERLQADSLPVSDLGLCRVLLMNNRVWPWLILVPRRAGAVEIHRLSAADQTALMAEIAAASRVVERLFAPDKLNVGALGNMVPQLHVHVIGRTRGDPAWPGPVWGSGHAESYTAEEGAALAARLAQALAEDADSLRRSETA</sequence>
<name>A0A418W0U5_9PROT</name>
<evidence type="ECO:0000256" key="1">
    <source>
        <dbReference type="PROSITE-ProRule" id="PRU00464"/>
    </source>
</evidence>
<dbReference type="AlphaFoldDB" id="A0A418W0U5"/>
<evidence type="ECO:0000313" key="3">
    <source>
        <dbReference type="EMBL" id="RJF83657.1"/>
    </source>
</evidence>
<dbReference type="SUPFAM" id="SSF54197">
    <property type="entry name" value="HIT-like"/>
    <property type="match status" value="1"/>
</dbReference>
<dbReference type="PIRSF" id="PIRSF000714">
    <property type="entry name" value="HIT"/>
    <property type="match status" value="1"/>
</dbReference>
<dbReference type="PROSITE" id="PS51084">
    <property type="entry name" value="HIT_2"/>
    <property type="match status" value="1"/>
</dbReference>
<dbReference type="Proteomes" id="UP000283458">
    <property type="component" value="Unassembled WGS sequence"/>
</dbReference>
<dbReference type="InterPro" id="IPR011146">
    <property type="entry name" value="HIT-like"/>
</dbReference>
<evidence type="ECO:0000313" key="4">
    <source>
        <dbReference type="Proteomes" id="UP000283458"/>
    </source>
</evidence>
<dbReference type="EMBL" id="QYUL01000001">
    <property type="protein sequence ID" value="RJF83657.1"/>
    <property type="molecule type" value="Genomic_DNA"/>
</dbReference>
<organism evidence="3 4">
    <name type="scientific">Azospirillum cavernae</name>
    <dbReference type="NCBI Taxonomy" id="2320860"/>
    <lineage>
        <taxon>Bacteria</taxon>
        <taxon>Pseudomonadati</taxon>
        <taxon>Pseudomonadota</taxon>
        <taxon>Alphaproteobacteria</taxon>
        <taxon>Rhodospirillales</taxon>
        <taxon>Azospirillaceae</taxon>
        <taxon>Azospirillum</taxon>
    </lineage>
</organism>
<dbReference type="OrthoDB" id="9799145at2"/>
<proteinExistence type="predicted"/>
<comment type="caution">
    <text evidence="3">The sequence shown here is derived from an EMBL/GenBank/DDBJ whole genome shotgun (WGS) entry which is preliminary data.</text>
</comment>
<dbReference type="Gene3D" id="3.30.428.10">
    <property type="entry name" value="HIT-like"/>
    <property type="match status" value="1"/>
</dbReference>
<reference evidence="3 4" key="1">
    <citation type="submission" date="2018-09" db="EMBL/GenBank/DDBJ databases">
        <authorList>
            <person name="Zhu H."/>
        </authorList>
    </citation>
    <scope>NUCLEOTIDE SEQUENCE [LARGE SCALE GENOMIC DNA]</scope>
    <source>
        <strain evidence="3 4">K2W22B-5</strain>
    </source>
</reference>
<keyword evidence="4" id="KW-1185">Reference proteome</keyword>
<feature type="domain" description="HIT" evidence="2">
    <location>
        <begin position="34"/>
        <end position="103"/>
    </location>
</feature>
<dbReference type="InterPro" id="IPR036265">
    <property type="entry name" value="HIT-like_sf"/>
</dbReference>
<comment type="caution">
    <text evidence="1">Lacks conserved residue(s) required for the propagation of feature annotation.</text>
</comment>
<protein>
    <submittedName>
        <fullName evidence="3">HIT domain-containing protein</fullName>
    </submittedName>
</protein>
<dbReference type="InterPro" id="IPR026026">
    <property type="entry name" value="HIT_Hint"/>
</dbReference>